<feature type="non-terminal residue" evidence="3">
    <location>
        <position position="444"/>
    </location>
</feature>
<dbReference type="EMBL" id="GEBQ01027730">
    <property type="protein sequence ID" value="JAT12247.1"/>
    <property type="molecule type" value="Transcribed_RNA"/>
</dbReference>
<gene>
    <name evidence="3" type="ORF">g.46874</name>
</gene>
<dbReference type="Pfam" id="PF08385">
    <property type="entry name" value="DHC_N1"/>
    <property type="match status" value="1"/>
</dbReference>
<dbReference type="AlphaFoldDB" id="A0A1B6KLB9"/>
<evidence type="ECO:0000313" key="3">
    <source>
        <dbReference type="EMBL" id="JAT12247.1"/>
    </source>
</evidence>
<dbReference type="GO" id="GO:0045505">
    <property type="term" value="F:dynein intermediate chain binding"/>
    <property type="evidence" value="ECO:0007669"/>
    <property type="project" value="InterPro"/>
</dbReference>
<sequence>MTSQQKETVKAKMAKLKQARTERGGRLHGVYRAVIDMVAFYLNEETTFVEEGVLDSEQHLVIMENFFASGGPQAIIFNCAKRSLPSHDSGRFFSGVPKDSTARRVIVSDCSDIDLSGMSVLVYRISENRQSSEDLMYAVFQIDDENASIISYVYFLHDLVTKPQLGRTSTWGEMNRTIKGPENKKNFLDDFAGYVNFLKMTKTDLDGAVKFETDKKLYDMLKEPEKLIKQVTNISVVNWAETIVRSWMKKMEWVLTQSEQLRSERPDVAPEAELEYWRRLLAQFASIVEHGKTPECVTYITFLIQARSKVIKKWKFLDNWVTFSENEASDNVKYLYALQQYLEPLYRMSPETMTSYLPSLLYAIRMTYAMSRFLNTAERITTLLVKVTNQMLNTCILYLTENNTKTVWQQQKCEVIRKMCVCTRLYKRYHDVYCDTKQMIEDAE</sequence>
<evidence type="ECO:0000256" key="1">
    <source>
        <dbReference type="ARBA" id="ARBA00008887"/>
    </source>
</evidence>
<dbReference type="GO" id="GO:0005858">
    <property type="term" value="C:axonemal dynein complex"/>
    <property type="evidence" value="ECO:0007669"/>
    <property type="project" value="TreeGrafter"/>
</dbReference>
<dbReference type="GO" id="GO:0051959">
    <property type="term" value="F:dynein light intermediate chain binding"/>
    <property type="evidence" value="ECO:0007669"/>
    <property type="project" value="InterPro"/>
</dbReference>
<comment type="similarity">
    <text evidence="1">Belongs to the dynein heavy chain family.</text>
</comment>
<name>A0A1B6KLB9_9HEMI</name>
<dbReference type="PANTHER" id="PTHR46532">
    <property type="entry name" value="MALE FERTILITY FACTOR KL5"/>
    <property type="match status" value="1"/>
</dbReference>
<feature type="domain" description="Dynein heavy chain tail" evidence="2">
    <location>
        <begin position="240"/>
        <end position="442"/>
    </location>
</feature>
<evidence type="ECO:0000259" key="2">
    <source>
        <dbReference type="Pfam" id="PF08385"/>
    </source>
</evidence>
<organism evidence="3">
    <name type="scientific">Graphocephala atropunctata</name>
    <dbReference type="NCBI Taxonomy" id="36148"/>
    <lineage>
        <taxon>Eukaryota</taxon>
        <taxon>Metazoa</taxon>
        <taxon>Ecdysozoa</taxon>
        <taxon>Arthropoda</taxon>
        <taxon>Hexapoda</taxon>
        <taxon>Insecta</taxon>
        <taxon>Pterygota</taxon>
        <taxon>Neoptera</taxon>
        <taxon>Paraneoptera</taxon>
        <taxon>Hemiptera</taxon>
        <taxon>Auchenorrhyncha</taxon>
        <taxon>Membracoidea</taxon>
        <taxon>Cicadellidae</taxon>
        <taxon>Cicadellinae</taxon>
        <taxon>Cicadellini</taxon>
        <taxon>Graphocephala</taxon>
    </lineage>
</organism>
<dbReference type="InterPro" id="IPR026983">
    <property type="entry name" value="DHC"/>
</dbReference>
<accession>A0A1B6KLB9</accession>
<dbReference type="InterPro" id="IPR013594">
    <property type="entry name" value="Dynein_heavy_tail"/>
</dbReference>
<proteinExistence type="inferred from homology"/>
<dbReference type="GO" id="GO:0007018">
    <property type="term" value="P:microtubule-based movement"/>
    <property type="evidence" value="ECO:0007669"/>
    <property type="project" value="InterPro"/>
</dbReference>
<protein>
    <recommendedName>
        <fullName evidence="2">Dynein heavy chain tail domain-containing protein</fullName>
    </recommendedName>
</protein>
<dbReference type="PANTHER" id="PTHR46532:SF4">
    <property type="entry name" value="AAA+ ATPASE DOMAIN-CONTAINING PROTEIN"/>
    <property type="match status" value="1"/>
</dbReference>
<reference evidence="3" key="1">
    <citation type="submission" date="2015-11" db="EMBL/GenBank/DDBJ databases">
        <title>De novo transcriptome assembly of four potential Pierce s Disease insect vectors from Arizona vineyards.</title>
        <authorList>
            <person name="Tassone E.E."/>
        </authorList>
    </citation>
    <scope>NUCLEOTIDE SEQUENCE</scope>
</reference>